<evidence type="ECO:0000256" key="3">
    <source>
        <dbReference type="ARBA" id="ARBA00022692"/>
    </source>
</evidence>
<keyword evidence="5 7" id="KW-0472">Membrane</keyword>
<evidence type="ECO:0000256" key="7">
    <source>
        <dbReference type="SAM" id="Phobius"/>
    </source>
</evidence>
<organism evidence="8 9">
    <name type="scientific">Saccharomyces uvarum</name>
    <name type="common">Yeast</name>
    <name type="synonym">Saccharomyces bayanus var. uvarum</name>
    <dbReference type="NCBI Taxonomy" id="230603"/>
    <lineage>
        <taxon>Eukaryota</taxon>
        <taxon>Fungi</taxon>
        <taxon>Dikarya</taxon>
        <taxon>Ascomycota</taxon>
        <taxon>Saccharomycotina</taxon>
        <taxon>Saccharomycetes</taxon>
        <taxon>Saccharomycetales</taxon>
        <taxon>Saccharomycetaceae</taxon>
        <taxon>Saccharomyces</taxon>
    </lineage>
</organism>
<sequence length="200" mass="22875">MNSGTDLSLLPYCPTSPLFQPSRKQKKGYYTLYKKPLKLLEEATQTRIPAIHRQERIRIQTMCCYCLCCTVSDFILYIIALFFPPIAVLFRSGLFSSDFLLNVLLTLLGFLPGMLHAFYYITITSPIRNGDYVYYYQQGWVDSERNDPSSRTQNGDASQHRQQQGSSTRNVYPNIQTPLLQAAPQDNKQSTVESPPPYIP</sequence>
<evidence type="ECO:0000256" key="5">
    <source>
        <dbReference type="ARBA" id="ARBA00023136"/>
    </source>
</evidence>
<dbReference type="Pfam" id="PF01679">
    <property type="entry name" value="Pmp3"/>
    <property type="match status" value="1"/>
</dbReference>
<feature type="region of interest" description="Disordered" evidence="6">
    <location>
        <begin position="144"/>
        <end position="200"/>
    </location>
</feature>
<reference evidence="8" key="1">
    <citation type="submission" date="2022-10" db="EMBL/GenBank/DDBJ databases">
        <authorList>
            <person name="Byrne P K."/>
        </authorList>
    </citation>
    <scope>NUCLEOTIDE SEQUENCE</scope>
    <source>
        <strain evidence="8">CBS7001</strain>
    </source>
</reference>
<feature type="transmembrane region" description="Helical" evidence="7">
    <location>
        <begin position="62"/>
        <end position="87"/>
    </location>
</feature>
<evidence type="ECO:0000313" key="9">
    <source>
        <dbReference type="Proteomes" id="UP001162090"/>
    </source>
</evidence>
<comment type="similarity">
    <text evidence="2">Belongs to the UPF0057 (PMP3) family.</text>
</comment>
<accession>A0AA35NNM3</accession>
<evidence type="ECO:0000256" key="6">
    <source>
        <dbReference type="SAM" id="MobiDB-lite"/>
    </source>
</evidence>
<feature type="transmembrane region" description="Helical" evidence="7">
    <location>
        <begin position="99"/>
        <end position="121"/>
    </location>
</feature>
<dbReference type="GO" id="GO:0016020">
    <property type="term" value="C:membrane"/>
    <property type="evidence" value="ECO:0007669"/>
    <property type="project" value="UniProtKB-SubCell"/>
</dbReference>
<dbReference type="PANTHER" id="PTHR21659">
    <property type="entry name" value="HYDROPHOBIC PROTEIN RCI2 LOW TEMPERATURE AND SALT RESPONSIVE PROTEIN LTI6 -RELATED"/>
    <property type="match status" value="1"/>
</dbReference>
<name>A0AA35NNM3_SACUV</name>
<evidence type="ECO:0000256" key="2">
    <source>
        <dbReference type="ARBA" id="ARBA00009530"/>
    </source>
</evidence>
<evidence type="ECO:0000256" key="1">
    <source>
        <dbReference type="ARBA" id="ARBA00004370"/>
    </source>
</evidence>
<gene>
    <name evidence="8" type="primary">SUVC04G1210</name>
    <name evidence="8" type="ORF">SUVC_04G1210</name>
</gene>
<feature type="compositionally biased region" description="Polar residues" evidence="6">
    <location>
        <begin position="149"/>
        <end position="193"/>
    </location>
</feature>
<dbReference type="InterPro" id="IPR000612">
    <property type="entry name" value="PMP3"/>
</dbReference>
<dbReference type="PANTHER" id="PTHR21659:SF114">
    <property type="entry name" value="PROTEIN SNA4"/>
    <property type="match status" value="1"/>
</dbReference>
<dbReference type="PROSITE" id="PS01309">
    <property type="entry name" value="UPF0057"/>
    <property type="match status" value="1"/>
</dbReference>
<keyword evidence="3 7" id="KW-0812">Transmembrane</keyword>
<dbReference type="EMBL" id="OX365915">
    <property type="protein sequence ID" value="CAI4058047.1"/>
    <property type="molecule type" value="Genomic_DNA"/>
</dbReference>
<proteinExistence type="inferred from homology"/>
<evidence type="ECO:0000313" key="8">
    <source>
        <dbReference type="EMBL" id="CAI4058047.1"/>
    </source>
</evidence>
<evidence type="ECO:0000256" key="4">
    <source>
        <dbReference type="ARBA" id="ARBA00022989"/>
    </source>
</evidence>
<protein>
    <submittedName>
        <fullName evidence="8">Uncharacterized protein</fullName>
    </submittedName>
</protein>
<dbReference type="AlphaFoldDB" id="A0AA35NNM3"/>
<keyword evidence="4 7" id="KW-1133">Transmembrane helix</keyword>
<dbReference type="Proteomes" id="UP001162090">
    <property type="component" value="Chromosome 4"/>
</dbReference>
<comment type="subcellular location">
    <subcellularLocation>
        <location evidence="1">Membrane</location>
    </subcellularLocation>
</comment>